<dbReference type="Pfam" id="PF03097">
    <property type="entry name" value="BRO1"/>
    <property type="match status" value="1"/>
</dbReference>
<dbReference type="Proteomes" id="UP000515151">
    <property type="component" value="Chromosome 7"/>
</dbReference>
<dbReference type="Gene3D" id="1.25.40.280">
    <property type="entry name" value="alix/aip1 like domains"/>
    <property type="match status" value="1"/>
</dbReference>
<dbReference type="SMART" id="SM01041">
    <property type="entry name" value="BRO1"/>
    <property type="match status" value="1"/>
</dbReference>
<dbReference type="RefSeq" id="XP_031403528.1">
    <property type="nucleotide sequence ID" value="XM_031547668.1"/>
</dbReference>
<dbReference type="CDD" id="cd09034">
    <property type="entry name" value="BRO1_Alix_like"/>
    <property type="match status" value="1"/>
</dbReference>
<organism evidence="3 4">
    <name type="scientific">Punica granatum</name>
    <name type="common">Pomegranate</name>
    <dbReference type="NCBI Taxonomy" id="22663"/>
    <lineage>
        <taxon>Eukaryota</taxon>
        <taxon>Viridiplantae</taxon>
        <taxon>Streptophyta</taxon>
        <taxon>Embryophyta</taxon>
        <taxon>Tracheophyta</taxon>
        <taxon>Spermatophyta</taxon>
        <taxon>Magnoliopsida</taxon>
        <taxon>eudicotyledons</taxon>
        <taxon>Gunneridae</taxon>
        <taxon>Pentapetalae</taxon>
        <taxon>rosids</taxon>
        <taxon>malvids</taxon>
        <taxon>Myrtales</taxon>
        <taxon>Lythraceae</taxon>
        <taxon>Punica</taxon>
    </lineage>
</organism>
<evidence type="ECO:0000256" key="1">
    <source>
        <dbReference type="ARBA" id="ARBA00008901"/>
    </source>
</evidence>
<evidence type="ECO:0000313" key="4">
    <source>
        <dbReference type="RefSeq" id="XP_031403526.1"/>
    </source>
</evidence>
<keyword evidence="3" id="KW-1185">Reference proteome</keyword>
<evidence type="ECO:0000313" key="3">
    <source>
        <dbReference type="Proteomes" id="UP000515151"/>
    </source>
</evidence>
<accession>A0A6P8EDN9</accession>
<dbReference type="InterPro" id="IPR038499">
    <property type="entry name" value="BRO1_sf"/>
</dbReference>
<dbReference type="PANTHER" id="PTHR23032">
    <property type="entry name" value="BRO1 DOMAIN-CONTAINING PROTEIN BROX"/>
    <property type="match status" value="1"/>
</dbReference>
<protein>
    <submittedName>
        <fullName evidence="4 5">Uncharacterized protein LOC116212917 isoform X1</fullName>
    </submittedName>
</protein>
<evidence type="ECO:0000259" key="2">
    <source>
        <dbReference type="PROSITE" id="PS51180"/>
    </source>
</evidence>
<dbReference type="PANTHER" id="PTHR23032:SF2">
    <property type="entry name" value="ENDOSOMAL TARGETING BRO1-LIKE DOMAIN-CONTAINING PROTEIN"/>
    <property type="match status" value="1"/>
</dbReference>
<gene>
    <name evidence="4 5" type="primary">LOC116212917</name>
</gene>
<dbReference type="AlphaFoldDB" id="A0A6P8EDN9"/>
<dbReference type="InterPro" id="IPR004328">
    <property type="entry name" value="BRO1_dom"/>
</dbReference>
<comment type="similarity">
    <text evidence="1">Belongs to the BROX family.</text>
</comment>
<evidence type="ECO:0000313" key="5">
    <source>
        <dbReference type="RefSeq" id="XP_031403528.1"/>
    </source>
</evidence>
<proteinExistence type="inferred from homology"/>
<reference evidence="4 5" key="2">
    <citation type="submission" date="2025-04" db="UniProtKB">
        <authorList>
            <consortium name="RefSeq"/>
        </authorList>
    </citation>
    <scope>IDENTIFICATION</scope>
    <source>
        <tissue evidence="4 5">Leaf</tissue>
    </source>
</reference>
<dbReference type="OrthoDB" id="1855524at2759"/>
<sequence>MGCVVSIGKKKANIPEISVFVPSMQAPVKSDLHRPLKGLLPKDLLDKLSALRNQITLVAEDTDGSATSELHRVLEEYLPILIGLTEKEHALKESVEFKWRSLTRHQETSVSNSRFELLSVVHMMAMVTLLEANTLMIPEDQSGNSDVRTVSSDSKRDAVDLLLKASGYLEFCIREILTHIPPETKKKLPKDLQEGVLEAILIQALGQGTEIQLGLAVESQKASLSVKRRLACEQLSYYSQAHCCLTRCDRSHGYGKKHLWFIKWKYLEAKAAAYYYHGLITDKGNNPSDSVSAVCCFAAAEGLLAESKKACLSFCLADPVSRIPPYWGVMKYLNQKIPEVASRKSQMYGYLLEQEKALQTLPDLPEFPLSLRPDDYQLPEIDPAWDQEKWEIESQTLKEHLKDQEDVIELSVRQQ</sequence>
<dbReference type="PROSITE" id="PS51180">
    <property type="entry name" value="BRO1"/>
    <property type="match status" value="1"/>
</dbReference>
<feature type="domain" description="BRO1" evidence="2">
    <location>
        <begin position="3"/>
        <end position="415"/>
    </location>
</feature>
<name>A0A6P8EDN9_PUNGR</name>
<dbReference type="InterPro" id="IPR038898">
    <property type="entry name" value="BROX"/>
</dbReference>
<reference evidence="3" key="1">
    <citation type="journal article" date="2020" name="Plant Biotechnol. J.">
        <title>The pomegranate (Punica granatum L.) draft genome dissects genetic divergence between soft- and hard-seeded cultivars.</title>
        <authorList>
            <person name="Luo X."/>
            <person name="Li H."/>
            <person name="Wu Z."/>
            <person name="Yao W."/>
            <person name="Zhao P."/>
            <person name="Cao D."/>
            <person name="Yu H."/>
            <person name="Li K."/>
            <person name="Poudel K."/>
            <person name="Zhao D."/>
            <person name="Zhang F."/>
            <person name="Xia X."/>
            <person name="Chen L."/>
            <person name="Wang Q."/>
            <person name="Jing D."/>
            <person name="Cao S."/>
        </authorList>
    </citation>
    <scope>NUCLEOTIDE SEQUENCE [LARGE SCALE GENOMIC DNA]</scope>
</reference>
<dbReference type="RefSeq" id="XP_031403526.1">
    <property type="nucleotide sequence ID" value="XM_031547666.1"/>
</dbReference>
<dbReference type="GeneID" id="116212917"/>